<dbReference type="EMBL" id="MFQE01000015">
    <property type="protein sequence ID" value="OGH73811.1"/>
    <property type="molecule type" value="Genomic_DNA"/>
</dbReference>
<gene>
    <name evidence="1" type="ORF">A3C90_02410</name>
</gene>
<accession>A0A1F6MQ60</accession>
<dbReference type="AlphaFoldDB" id="A0A1F6MQ60"/>
<proteinExistence type="predicted"/>
<comment type="caution">
    <text evidence="1">The sequence shown here is derived from an EMBL/GenBank/DDBJ whole genome shotgun (WGS) entry which is preliminary data.</text>
</comment>
<organism evidence="1 2">
    <name type="scientific">Candidatus Magasanikbacteria bacterium RIFCSPHIGHO2_02_FULL_51_14</name>
    <dbReference type="NCBI Taxonomy" id="1798683"/>
    <lineage>
        <taxon>Bacteria</taxon>
        <taxon>Candidatus Magasanikiibacteriota</taxon>
    </lineage>
</organism>
<evidence type="ECO:0000313" key="2">
    <source>
        <dbReference type="Proteomes" id="UP000177457"/>
    </source>
</evidence>
<evidence type="ECO:0000313" key="1">
    <source>
        <dbReference type="EMBL" id="OGH73811.1"/>
    </source>
</evidence>
<protein>
    <recommendedName>
        <fullName evidence="3">RloB domain-containing protein</fullName>
    </recommendedName>
</protein>
<name>A0A1F6MQ60_9BACT</name>
<dbReference type="Proteomes" id="UP000177457">
    <property type="component" value="Unassembled WGS sequence"/>
</dbReference>
<sequence length="183" mass="20611">MSRTNPYKKKRRAASQTLLMYGEGLGEETFLKLLRSLYARDSGVVVTIRNGKGGNAVNIIIDASNAPGGFDNRMVVLDNDKEDAEMQQARQEAKNRSIELIENTPCLEAILLAILNDGKNYSDKQSSWCKSEFESNYLDKKKRTELNEYGKIFPKSLLDQQKAKVPELQKFISIMEGGQSLKL</sequence>
<dbReference type="STRING" id="1798683.A3C90_02410"/>
<evidence type="ECO:0008006" key="3">
    <source>
        <dbReference type="Google" id="ProtNLM"/>
    </source>
</evidence>
<reference evidence="1 2" key="1">
    <citation type="journal article" date="2016" name="Nat. Commun.">
        <title>Thousands of microbial genomes shed light on interconnected biogeochemical processes in an aquifer system.</title>
        <authorList>
            <person name="Anantharaman K."/>
            <person name="Brown C.T."/>
            <person name="Hug L.A."/>
            <person name="Sharon I."/>
            <person name="Castelle C.J."/>
            <person name="Probst A.J."/>
            <person name="Thomas B.C."/>
            <person name="Singh A."/>
            <person name="Wilkins M.J."/>
            <person name="Karaoz U."/>
            <person name="Brodie E.L."/>
            <person name="Williams K.H."/>
            <person name="Hubbard S.S."/>
            <person name="Banfield J.F."/>
        </authorList>
    </citation>
    <scope>NUCLEOTIDE SEQUENCE [LARGE SCALE GENOMIC DNA]</scope>
</reference>